<dbReference type="EMBL" id="CAJNOI010000040">
    <property type="protein sequence ID" value="CAF0914251.1"/>
    <property type="molecule type" value="Genomic_DNA"/>
</dbReference>
<dbReference type="Proteomes" id="UP000663832">
    <property type="component" value="Unassembled WGS sequence"/>
</dbReference>
<dbReference type="Proteomes" id="UP000663877">
    <property type="component" value="Unassembled WGS sequence"/>
</dbReference>
<name>A0A814KVX7_9BILA</name>
<keyword evidence="4" id="KW-1185">Reference proteome</keyword>
<feature type="transmembrane region" description="Helical" evidence="1">
    <location>
        <begin position="520"/>
        <end position="539"/>
    </location>
</feature>
<evidence type="ECO:0000313" key="4">
    <source>
        <dbReference type="Proteomes" id="UP000663832"/>
    </source>
</evidence>
<dbReference type="EMBL" id="CAJNOM010000104">
    <property type="protein sequence ID" value="CAF1056417.1"/>
    <property type="molecule type" value="Genomic_DNA"/>
</dbReference>
<reference evidence="3" key="1">
    <citation type="submission" date="2021-02" db="EMBL/GenBank/DDBJ databases">
        <authorList>
            <person name="Nowell W R."/>
        </authorList>
    </citation>
    <scope>NUCLEOTIDE SEQUENCE</scope>
</reference>
<evidence type="ECO:0000313" key="3">
    <source>
        <dbReference type="EMBL" id="CAF1056417.1"/>
    </source>
</evidence>
<dbReference type="AlphaFoldDB" id="A0A814KVX7"/>
<gene>
    <name evidence="2" type="ORF">BJG266_LOCUS11173</name>
    <name evidence="3" type="ORF">QVE165_LOCUS17909</name>
</gene>
<protein>
    <submittedName>
        <fullName evidence="3">Uncharacterized protein</fullName>
    </submittedName>
</protein>
<sequence>MNIYLQADNIDCPKPPLVDFVRDLLTKVCFHSDSAGPLNYSMDNVEFYNAHCRLYQDIKQCLDTKLKHCDTEQPGLTQHILSLVENYQLPLEYFEYDANTYDDNHYLQNLIPFCEGDKLSNHFLQQFDRSLLSCLTKVTLTKHKQCLSTFKNNIQTVYQTKALLNEITKWSEDFLRCIYNSIPTNCPRATKEVFIFKELLAVPEKYNKSTSTSTTLNITKIIKQKLPNENVQEFAQSKRATSSIHGDPHIVQLHTTTAVTCRLLENRTYISNPHFKITGISKHVGHPDLTATAITSLQIDFYNLNGSLIANYRASSGKLPLELIYRDRLSPSIIKIDHGEQRSTEGHITLTHIPTSTQITVNIWAKFYFFLVRSSELLLNNSNGYLITGCPPNEIIDRQAIIARLKERFAQSQRQVAITTARQRRHIFLHESQLPQKCEQICSIKENDFVDECLFDCLAFASFNATQALRVNEIHLSTSRERRQLVENDNQIVKEFKECYKQGIVCQTMPDPDGIIDRGLTNQISFFIMMIMLLFSVILK</sequence>
<evidence type="ECO:0000256" key="1">
    <source>
        <dbReference type="SAM" id="Phobius"/>
    </source>
</evidence>
<organism evidence="3 4">
    <name type="scientific">Adineta steineri</name>
    <dbReference type="NCBI Taxonomy" id="433720"/>
    <lineage>
        <taxon>Eukaryota</taxon>
        <taxon>Metazoa</taxon>
        <taxon>Spiralia</taxon>
        <taxon>Gnathifera</taxon>
        <taxon>Rotifera</taxon>
        <taxon>Eurotatoria</taxon>
        <taxon>Bdelloidea</taxon>
        <taxon>Adinetida</taxon>
        <taxon>Adinetidae</taxon>
        <taxon>Adineta</taxon>
    </lineage>
</organism>
<comment type="caution">
    <text evidence="3">The sequence shown here is derived from an EMBL/GenBank/DDBJ whole genome shotgun (WGS) entry which is preliminary data.</text>
</comment>
<evidence type="ECO:0000313" key="2">
    <source>
        <dbReference type="EMBL" id="CAF0914251.1"/>
    </source>
</evidence>
<keyword evidence="1" id="KW-0812">Transmembrane</keyword>
<dbReference type="OrthoDB" id="10002955at2759"/>
<proteinExistence type="predicted"/>
<keyword evidence="1" id="KW-0472">Membrane</keyword>
<accession>A0A814KVX7</accession>
<keyword evidence="1" id="KW-1133">Transmembrane helix</keyword>